<dbReference type="EMBL" id="JARJCW010000049">
    <property type="protein sequence ID" value="KAJ7203844.1"/>
    <property type="molecule type" value="Genomic_DNA"/>
</dbReference>
<dbReference type="SUPFAM" id="SSF52047">
    <property type="entry name" value="RNI-like"/>
    <property type="match status" value="1"/>
</dbReference>
<evidence type="ECO:0008006" key="3">
    <source>
        <dbReference type="Google" id="ProtNLM"/>
    </source>
</evidence>
<evidence type="ECO:0000313" key="1">
    <source>
        <dbReference type="EMBL" id="KAJ7203844.1"/>
    </source>
</evidence>
<dbReference type="InterPro" id="IPR032675">
    <property type="entry name" value="LRR_dom_sf"/>
</dbReference>
<organism evidence="1 2">
    <name type="scientific">Mycena pura</name>
    <dbReference type="NCBI Taxonomy" id="153505"/>
    <lineage>
        <taxon>Eukaryota</taxon>
        <taxon>Fungi</taxon>
        <taxon>Dikarya</taxon>
        <taxon>Basidiomycota</taxon>
        <taxon>Agaricomycotina</taxon>
        <taxon>Agaricomycetes</taxon>
        <taxon>Agaricomycetidae</taxon>
        <taxon>Agaricales</taxon>
        <taxon>Marasmiineae</taxon>
        <taxon>Mycenaceae</taxon>
        <taxon>Mycena</taxon>
    </lineage>
</organism>
<gene>
    <name evidence="1" type="ORF">GGX14DRAFT_648064</name>
</gene>
<reference evidence="1" key="1">
    <citation type="submission" date="2023-03" db="EMBL/GenBank/DDBJ databases">
        <title>Massive genome expansion in bonnet fungi (Mycena s.s.) driven by repeated elements and novel gene families across ecological guilds.</title>
        <authorList>
            <consortium name="Lawrence Berkeley National Laboratory"/>
            <person name="Harder C.B."/>
            <person name="Miyauchi S."/>
            <person name="Viragh M."/>
            <person name="Kuo A."/>
            <person name="Thoen E."/>
            <person name="Andreopoulos B."/>
            <person name="Lu D."/>
            <person name="Skrede I."/>
            <person name="Drula E."/>
            <person name="Henrissat B."/>
            <person name="Morin E."/>
            <person name="Kohler A."/>
            <person name="Barry K."/>
            <person name="LaButti K."/>
            <person name="Morin E."/>
            <person name="Salamov A."/>
            <person name="Lipzen A."/>
            <person name="Mereny Z."/>
            <person name="Hegedus B."/>
            <person name="Baldrian P."/>
            <person name="Stursova M."/>
            <person name="Weitz H."/>
            <person name="Taylor A."/>
            <person name="Grigoriev I.V."/>
            <person name="Nagy L.G."/>
            <person name="Martin F."/>
            <person name="Kauserud H."/>
        </authorList>
    </citation>
    <scope>NUCLEOTIDE SEQUENCE</scope>
    <source>
        <strain evidence="1">9144</strain>
    </source>
</reference>
<name>A0AAD6Y7N7_9AGAR</name>
<dbReference type="Gene3D" id="3.80.10.10">
    <property type="entry name" value="Ribonuclease Inhibitor"/>
    <property type="match status" value="1"/>
</dbReference>
<accession>A0AAD6Y7N7</accession>
<keyword evidence="2" id="KW-1185">Reference proteome</keyword>
<proteinExistence type="predicted"/>
<evidence type="ECO:0000313" key="2">
    <source>
        <dbReference type="Proteomes" id="UP001219525"/>
    </source>
</evidence>
<sequence>MITAAAAALRAQLDGNDKSMAALETQMTALRAQREQLLKDLGSITEYHWLQSYHCLLKLASVCQTWRAVTLSTCALWNEIVILYCGGGGDVGELLKVCLPRAGSLPLDLDICLPADDSDYTIISTLSLYGSQWRRVCLTSGRSSIFRHFPSSLPLLESFTLSDFKVNHASVSSLRHAPQLRELCLCHSSWAIQLGLPFNELTKLTLKEFKMAELLVVLPHALNLECLELSRQWASIKDTRETPTQAPLPILLPRLHTFMCRGAAMVFHYLMLPALERLQLEDYVSDAGARAILSCVARSCSTIRTLDISRLAFDSGYHRLRTSLPTIRHLCLAWPGMLRRDDKQNSFFAAMKSGSCLPNLESLTWDRCSPYGAEQLFTVISAAISARWWGVEGTTKLSTVSLHFEEGRVWDIDTDTVHEYEDALDQLYELGRQGLKLEVTGYWSAKLYITHVPRSFRARATKYLALRKPHTYGPSTSSLDYRTGATASAIVTFSA</sequence>
<comment type="caution">
    <text evidence="1">The sequence shown here is derived from an EMBL/GenBank/DDBJ whole genome shotgun (WGS) entry which is preliminary data.</text>
</comment>
<dbReference type="AlphaFoldDB" id="A0AAD6Y7N7"/>
<dbReference type="Proteomes" id="UP001219525">
    <property type="component" value="Unassembled WGS sequence"/>
</dbReference>
<protein>
    <recommendedName>
        <fullName evidence="3">F-box domain-containing protein</fullName>
    </recommendedName>
</protein>